<protein>
    <recommendedName>
        <fullName evidence="3">Cyclic lactone autoinducer peptide</fullName>
    </recommendedName>
</protein>
<reference evidence="1 2" key="1">
    <citation type="submission" date="2024-11" db="EMBL/GenBank/DDBJ databases">
        <authorList>
            <person name="Heng Y.C."/>
            <person name="Lim A.C.H."/>
            <person name="Lee J.K.Y."/>
            <person name="Kittelmann S."/>
        </authorList>
    </citation>
    <scope>NUCLEOTIDE SEQUENCE [LARGE SCALE GENOMIC DNA]</scope>
    <source>
        <strain evidence="1 2">WILCCON 0202</strain>
    </source>
</reference>
<dbReference type="Proteomes" id="UP001623661">
    <property type="component" value="Unassembled WGS sequence"/>
</dbReference>
<dbReference type="EMBL" id="JBJHZY010000003">
    <property type="protein sequence ID" value="MFL0269177.1"/>
    <property type="molecule type" value="Genomic_DNA"/>
</dbReference>
<sequence>MKKAIFCLGIILCIVATITIMKPATEDPPAVLSTPPYSNTIC</sequence>
<evidence type="ECO:0000313" key="1">
    <source>
        <dbReference type="EMBL" id="MFL0269177.1"/>
    </source>
</evidence>
<name>A0ABW8TYQ0_9CLOT</name>
<evidence type="ECO:0008006" key="3">
    <source>
        <dbReference type="Google" id="ProtNLM"/>
    </source>
</evidence>
<evidence type="ECO:0000313" key="2">
    <source>
        <dbReference type="Proteomes" id="UP001623661"/>
    </source>
</evidence>
<accession>A0ABW8TYQ0</accession>
<proteinExistence type="predicted"/>
<dbReference type="RefSeq" id="WP_406765807.1">
    <property type="nucleotide sequence ID" value="NZ_JBJHZY010000003.1"/>
</dbReference>
<keyword evidence="2" id="KW-1185">Reference proteome</keyword>
<gene>
    <name evidence="1" type="ORF">ACJDUH_13865</name>
</gene>
<comment type="caution">
    <text evidence="1">The sequence shown here is derived from an EMBL/GenBank/DDBJ whole genome shotgun (WGS) entry which is preliminary data.</text>
</comment>
<organism evidence="1 2">
    <name type="scientific">Candidatus Clostridium radicumherbarum</name>
    <dbReference type="NCBI Taxonomy" id="3381662"/>
    <lineage>
        <taxon>Bacteria</taxon>
        <taxon>Bacillati</taxon>
        <taxon>Bacillota</taxon>
        <taxon>Clostridia</taxon>
        <taxon>Eubacteriales</taxon>
        <taxon>Clostridiaceae</taxon>
        <taxon>Clostridium</taxon>
    </lineage>
</organism>